<evidence type="ECO:0000256" key="6">
    <source>
        <dbReference type="ARBA" id="ARBA00022840"/>
    </source>
</evidence>
<dbReference type="PANTHER" id="PTHR48082:SF2">
    <property type="entry name" value="ATP SYNTHASE SUBUNIT ALPHA, MITOCHONDRIAL"/>
    <property type="match status" value="1"/>
</dbReference>
<dbReference type="PANTHER" id="PTHR48082">
    <property type="entry name" value="ATP SYNTHASE SUBUNIT ALPHA, MITOCHONDRIAL"/>
    <property type="match status" value="1"/>
</dbReference>
<evidence type="ECO:0000256" key="5">
    <source>
        <dbReference type="ARBA" id="ARBA00022781"/>
    </source>
</evidence>
<dbReference type="AlphaFoldDB" id="A0ABD2EGG2"/>
<evidence type="ECO:0000256" key="11">
    <source>
        <dbReference type="RuleBase" id="RU000339"/>
    </source>
</evidence>
<feature type="domain" description="ATPase F1/V1/A1 complex alpha/beta subunit N-terminal" evidence="15">
    <location>
        <begin position="69"/>
        <end position="135"/>
    </location>
</feature>
<dbReference type="SUPFAM" id="SSF50615">
    <property type="entry name" value="N-terminal domain of alpha and beta subunits of F1 ATP synthase"/>
    <property type="match status" value="1"/>
</dbReference>
<comment type="subcellular location">
    <subcellularLocation>
        <location evidence="1">Membrane</location>
    </subcellularLocation>
</comment>
<proteinExistence type="inferred from homology"/>
<keyword evidence="3 11" id="KW-0813">Transport</keyword>
<dbReference type="InterPro" id="IPR000793">
    <property type="entry name" value="ATP_synth_asu_C"/>
</dbReference>
<organism evidence="16 17">
    <name type="scientific">Daubentonia madagascariensis</name>
    <name type="common">Aye-aye</name>
    <name type="synonym">Sciurus madagascariensis</name>
    <dbReference type="NCBI Taxonomy" id="31869"/>
    <lineage>
        <taxon>Eukaryota</taxon>
        <taxon>Metazoa</taxon>
        <taxon>Chordata</taxon>
        <taxon>Craniata</taxon>
        <taxon>Vertebrata</taxon>
        <taxon>Euteleostomi</taxon>
        <taxon>Mammalia</taxon>
        <taxon>Eutheria</taxon>
        <taxon>Euarchontoglires</taxon>
        <taxon>Primates</taxon>
        <taxon>Strepsirrhini</taxon>
        <taxon>Chiromyiformes</taxon>
        <taxon>Daubentoniidae</taxon>
        <taxon>Daubentonia</taxon>
    </lineage>
</organism>
<evidence type="ECO:0000259" key="14">
    <source>
        <dbReference type="Pfam" id="PF00306"/>
    </source>
</evidence>
<keyword evidence="17" id="KW-1185">Reference proteome</keyword>
<dbReference type="PROSITE" id="PS00152">
    <property type="entry name" value="ATPASE_ALPHA_BETA"/>
    <property type="match status" value="1"/>
</dbReference>
<sequence>MLSVRVAAAVARALPRRAGLVSRNALGSSFIASRNLHASHTHLQKTGTAEMSSILEERILGADTSVDLEETGRVLSIGDGIARVHGLRNVQAEEMVEFSSGLKGMSLNLEPDNVGVVVFGNDKLIKEGDIVKRTGAIVDGPIGSKTRRRVGLKAPGIIPRISVREPMQTGIKAVDSLVPIGRGQRELIIGDRQTGKTSIAIDTIINQKRFNDGTDEKKKLYCIYVAIGQKRSTVAQLVKRLTDADAMKYTIVVSATASDAAPLQYLAPYSGCSMGEYFRDNGKHALIIYDDLSKQAVAYRQMSLLLRRPPGREAYPGDVFYLHSRLLERAAKMNDAFGGGSLTALPVIETQAGDVSAYIPTNVISITDGQIFLETELFYKGIRPAINVGLSVSRVGSAAQTRAMKQVAGTMKLELAQYREVAAFAQFGSDLDAATQQLLSRGVRLTELLKQGQY</sequence>
<dbReference type="InterPro" id="IPR038376">
    <property type="entry name" value="ATP_synth_asu_C_sf"/>
</dbReference>
<comment type="caution">
    <text evidence="16">The sequence shown here is derived from an EMBL/GenBank/DDBJ whole genome shotgun (WGS) entry which is preliminary data.</text>
</comment>
<dbReference type="Gene3D" id="2.40.30.20">
    <property type="match status" value="1"/>
</dbReference>
<dbReference type="InterPro" id="IPR005294">
    <property type="entry name" value="ATP_synth_F1_asu"/>
</dbReference>
<dbReference type="FunFam" id="2.40.30.20:FF:000001">
    <property type="entry name" value="ATP synthase subunit alpha"/>
    <property type="match status" value="1"/>
</dbReference>
<keyword evidence="8" id="KW-0472">Membrane</keyword>
<dbReference type="GO" id="GO:0006754">
    <property type="term" value="P:ATP biosynthetic process"/>
    <property type="evidence" value="ECO:0007669"/>
    <property type="project" value="UniProtKB-KW"/>
</dbReference>
<keyword evidence="9 12" id="KW-0139">CF(1)</keyword>
<evidence type="ECO:0000259" key="15">
    <source>
        <dbReference type="Pfam" id="PF02874"/>
    </source>
</evidence>
<evidence type="ECO:0000256" key="10">
    <source>
        <dbReference type="ARBA" id="ARBA00023310"/>
    </source>
</evidence>
<comment type="function">
    <text evidence="12">Produces ATP from ADP in the presence of a proton gradient across the membrane.</text>
</comment>
<evidence type="ECO:0000256" key="1">
    <source>
        <dbReference type="ARBA" id="ARBA00004370"/>
    </source>
</evidence>
<evidence type="ECO:0000256" key="3">
    <source>
        <dbReference type="ARBA" id="ARBA00022448"/>
    </source>
</evidence>
<dbReference type="EMBL" id="JBFSEQ010000004">
    <property type="protein sequence ID" value="KAL2778067.1"/>
    <property type="molecule type" value="Genomic_DNA"/>
</dbReference>
<dbReference type="InterPro" id="IPR033732">
    <property type="entry name" value="ATP_synth_F1_a_nt-bd_dom"/>
</dbReference>
<dbReference type="SUPFAM" id="SSF52540">
    <property type="entry name" value="P-loop containing nucleoside triphosphate hydrolases"/>
    <property type="match status" value="1"/>
</dbReference>
<dbReference type="Gene3D" id="3.40.50.300">
    <property type="entry name" value="P-loop containing nucleotide triphosphate hydrolases"/>
    <property type="match status" value="1"/>
</dbReference>
<evidence type="ECO:0000256" key="8">
    <source>
        <dbReference type="ARBA" id="ARBA00023136"/>
    </source>
</evidence>
<keyword evidence="5 11" id="KW-0375">Hydrogen ion transport</keyword>
<dbReference type="InterPro" id="IPR004100">
    <property type="entry name" value="ATPase_F1/V1/A1_a/bsu_N"/>
</dbReference>
<evidence type="ECO:0000313" key="16">
    <source>
        <dbReference type="EMBL" id="KAL2778067.1"/>
    </source>
</evidence>
<feature type="domain" description="ATPase F1/V1/A1 complex alpha/beta subunit nucleotide-binding" evidence="13">
    <location>
        <begin position="170"/>
        <end position="393"/>
    </location>
</feature>
<dbReference type="InterPro" id="IPR027417">
    <property type="entry name" value="P-loop_NTPase"/>
</dbReference>
<name>A0ABD2EGG2_DAUMA</name>
<dbReference type="GO" id="GO:1902600">
    <property type="term" value="P:proton transmembrane transport"/>
    <property type="evidence" value="ECO:0007669"/>
    <property type="project" value="UniProtKB-KW"/>
</dbReference>
<dbReference type="Pfam" id="PF00006">
    <property type="entry name" value="ATP-synt_ab"/>
    <property type="match status" value="1"/>
</dbReference>
<comment type="similarity">
    <text evidence="2 11">Belongs to the ATPase alpha/beta chains family.</text>
</comment>
<reference evidence="16 17" key="1">
    <citation type="journal article" date="2024" name="G3 (Bethesda)">
        <title>A hybrid genome assembly of the endangered aye-aye (Daubentonia madagascariensis).</title>
        <authorList>
            <person name="Versoza C.J."/>
            <person name="Pfeifer S.P."/>
        </authorList>
    </citation>
    <scope>NUCLEOTIDE SEQUENCE [LARGE SCALE GENOMIC DNA]</scope>
    <source>
        <strain evidence="16">6821</strain>
    </source>
</reference>
<dbReference type="GO" id="GO:0005524">
    <property type="term" value="F:ATP binding"/>
    <property type="evidence" value="ECO:0007669"/>
    <property type="project" value="UniProtKB-KW"/>
</dbReference>
<evidence type="ECO:0000256" key="7">
    <source>
        <dbReference type="ARBA" id="ARBA00023065"/>
    </source>
</evidence>
<evidence type="ECO:0000256" key="12">
    <source>
        <dbReference type="RuleBase" id="RU003551"/>
    </source>
</evidence>
<evidence type="ECO:0000256" key="2">
    <source>
        <dbReference type="ARBA" id="ARBA00008936"/>
    </source>
</evidence>
<accession>A0ABD2EGG2</accession>
<dbReference type="CDD" id="cd18113">
    <property type="entry name" value="ATP-synt_F1_alpha_C"/>
    <property type="match status" value="1"/>
</dbReference>
<dbReference type="GO" id="GO:0005737">
    <property type="term" value="C:cytoplasm"/>
    <property type="evidence" value="ECO:0007669"/>
    <property type="project" value="UniProtKB-ARBA"/>
</dbReference>
<keyword evidence="4 12" id="KW-0547">Nucleotide-binding</keyword>
<dbReference type="InterPro" id="IPR036121">
    <property type="entry name" value="ATPase_F1/V1/A1_a/bsu_N_sf"/>
</dbReference>
<feature type="domain" description="ATP synthase alpha subunit C-terminal" evidence="14">
    <location>
        <begin position="400"/>
        <end position="454"/>
    </location>
</feature>
<dbReference type="Gene3D" id="1.20.150.20">
    <property type="entry name" value="ATP synthase alpha/beta chain, C-terminal domain"/>
    <property type="match status" value="1"/>
</dbReference>
<dbReference type="NCBIfam" id="TIGR00962">
    <property type="entry name" value="atpA"/>
    <property type="match status" value="1"/>
</dbReference>
<dbReference type="CDD" id="cd01132">
    <property type="entry name" value="F1-ATPase_alpha_CD"/>
    <property type="match status" value="1"/>
</dbReference>
<dbReference type="InterPro" id="IPR020003">
    <property type="entry name" value="ATPase_a/bsu_AS"/>
</dbReference>
<evidence type="ECO:0000313" key="17">
    <source>
        <dbReference type="Proteomes" id="UP001610411"/>
    </source>
</evidence>
<dbReference type="Proteomes" id="UP001610411">
    <property type="component" value="Unassembled WGS sequence"/>
</dbReference>
<protein>
    <recommendedName>
        <fullName evidence="12">ATP synthase subunit alpha</fullName>
    </recommendedName>
</protein>
<evidence type="ECO:0000256" key="9">
    <source>
        <dbReference type="ARBA" id="ARBA00023196"/>
    </source>
</evidence>
<dbReference type="InterPro" id="IPR000194">
    <property type="entry name" value="ATPase_F1/V1/A1_a/bsu_nucl-bd"/>
</dbReference>
<keyword evidence="7 11" id="KW-0406">Ion transport</keyword>
<dbReference type="SUPFAM" id="SSF47917">
    <property type="entry name" value="C-terminal domain of alpha and beta subunits of F1 ATP synthase"/>
    <property type="match status" value="1"/>
</dbReference>
<gene>
    <name evidence="16" type="ORF">WCI35_011341</name>
</gene>
<dbReference type="InterPro" id="IPR023366">
    <property type="entry name" value="ATP_synth_asu-like_sf"/>
</dbReference>
<dbReference type="Pfam" id="PF00306">
    <property type="entry name" value="ATP-synt_ab_C"/>
    <property type="match status" value="1"/>
</dbReference>
<feature type="non-terminal residue" evidence="16">
    <location>
        <position position="454"/>
    </location>
</feature>
<dbReference type="FunFam" id="3.40.50.300:FF:002432">
    <property type="entry name" value="ATP synthase subunit alpha, mitochondrial"/>
    <property type="match status" value="1"/>
</dbReference>
<dbReference type="CDD" id="cd18116">
    <property type="entry name" value="ATP-synt_F1_alpha_N"/>
    <property type="match status" value="1"/>
</dbReference>
<dbReference type="GO" id="GO:0045259">
    <property type="term" value="C:proton-transporting ATP synthase complex"/>
    <property type="evidence" value="ECO:0007669"/>
    <property type="project" value="UniProtKB-KW"/>
</dbReference>
<keyword evidence="6 12" id="KW-0067">ATP-binding</keyword>
<dbReference type="HAMAP" id="MF_01346">
    <property type="entry name" value="ATP_synth_alpha_bact"/>
    <property type="match status" value="1"/>
</dbReference>
<dbReference type="Pfam" id="PF02874">
    <property type="entry name" value="ATP-synt_ab_N"/>
    <property type="match status" value="1"/>
</dbReference>
<keyword evidence="10 12" id="KW-0066">ATP synthesis</keyword>
<evidence type="ECO:0000256" key="4">
    <source>
        <dbReference type="ARBA" id="ARBA00022741"/>
    </source>
</evidence>
<evidence type="ECO:0000259" key="13">
    <source>
        <dbReference type="Pfam" id="PF00006"/>
    </source>
</evidence>